<sequence>MTPEETRQVLNTAARAESADGTAPLDEATLLELRNRPEGIRGWVQPEGFALLIEDQVHLCVDPEHRGTGIGGGLLKALLGDVFPPRPLEAWSHADHPAARALAARHGFAAVRELWVMRRPATLELEPLDAPGSGVPDGVEVRGFRPDDPEETAALLALNAAAFASHPEQGQMDEAGFAERCSESWFRPEGLLVAIDHRPGSPTEGRMLGFHWTKVAERDTGEVYVVAISPESQGLGLGRLLTLAGLHHLHARGVREVILYVESDNVAAIRVYRDKLGFTHDARDTHVMYRR</sequence>
<evidence type="ECO:0000256" key="2">
    <source>
        <dbReference type="ARBA" id="ARBA00022737"/>
    </source>
</evidence>
<keyword evidence="3" id="KW-0012">Acyltransferase</keyword>
<protein>
    <submittedName>
        <fullName evidence="5">Unannotated protein</fullName>
    </submittedName>
</protein>
<evidence type="ECO:0000259" key="4">
    <source>
        <dbReference type="PROSITE" id="PS51186"/>
    </source>
</evidence>
<dbReference type="PROSITE" id="PS51186">
    <property type="entry name" value="GNAT"/>
    <property type="match status" value="2"/>
</dbReference>
<accession>A0A6J6VYA1</accession>
<dbReference type="Pfam" id="PF00583">
    <property type="entry name" value="Acetyltransf_1"/>
    <property type="match status" value="2"/>
</dbReference>
<dbReference type="SUPFAM" id="SSF55729">
    <property type="entry name" value="Acyl-CoA N-acyltransferases (Nat)"/>
    <property type="match status" value="1"/>
</dbReference>
<evidence type="ECO:0000313" key="5">
    <source>
        <dbReference type="EMBL" id="CAB4777130.1"/>
    </source>
</evidence>
<keyword evidence="2" id="KW-0677">Repeat</keyword>
<dbReference type="InterPro" id="IPR016181">
    <property type="entry name" value="Acyl_CoA_acyltransferase"/>
</dbReference>
<proteinExistence type="inferred from homology"/>
<name>A0A6J6VYA1_9ZZZZ</name>
<gene>
    <name evidence="5" type="ORF">UFOPK2761_03757</name>
</gene>
<feature type="domain" description="N-acetyltransferase" evidence="4">
    <location>
        <begin position="1"/>
        <end position="129"/>
    </location>
</feature>
<evidence type="ECO:0000256" key="1">
    <source>
        <dbReference type="ARBA" id="ARBA00022679"/>
    </source>
</evidence>
<dbReference type="EMBL" id="CAEZYQ010000076">
    <property type="protein sequence ID" value="CAB4777130.1"/>
    <property type="molecule type" value="Genomic_DNA"/>
</dbReference>
<dbReference type="GO" id="GO:0016747">
    <property type="term" value="F:acyltransferase activity, transferring groups other than amino-acyl groups"/>
    <property type="evidence" value="ECO:0007669"/>
    <property type="project" value="InterPro"/>
</dbReference>
<dbReference type="PIRSF" id="PIRSF021524">
    <property type="entry name" value="MSH_acetyltransferase"/>
    <property type="match status" value="1"/>
</dbReference>
<dbReference type="PANTHER" id="PTHR43877">
    <property type="entry name" value="AMINOALKYLPHOSPHONATE N-ACETYLTRANSFERASE-RELATED-RELATED"/>
    <property type="match status" value="1"/>
</dbReference>
<feature type="domain" description="N-acetyltransferase" evidence="4">
    <location>
        <begin position="142"/>
        <end position="291"/>
    </location>
</feature>
<evidence type="ECO:0000256" key="3">
    <source>
        <dbReference type="ARBA" id="ARBA00023315"/>
    </source>
</evidence>
<dbReference type="HAMAP" id="MF_01698">
    <property type="entry name" value="MshD"/>
    <property type="match status" value="1"/>
</dbReference>
<dbReference type="InterPro" id="IPR000182">
    <property type="entry name" value="GNAT_dom"/>
</dbReference>
<dbReference type="InterPro" id="IPR017813">
    <property type="entry name" value="Mycothiol_AcTrfase"/>
</dbReference>
<reference evidence="5" key="1">
    <citation type="submission" date="2020-05" db="EMBL/GenBank/DDBJ databases">
        <authorList>
            <person name="Chiriac C."/>
            <person name="Salcher M."/>
            <person name="Ghai R."/>
            <person name="Kavagutti S V."/>
        </authorList>
    </citation>
    <scope>NUCLEOTIDE SEQUENCE</scope>
</reference>
<organism evidence="5">
    <name type="scientific">freshwater metagenome</name>
    <dbReference type="NCBI Taxonomy" id="449393"/>
    <lineage>
        <taxon>unclassified sequences</taxon>
        <taxon>metagenomes</taxon>
        <taxon>ecological metagenomes</taxon>
    </lineage>
</organism>
<dbReference type="NCBIfam" id="TIGR03448">
    <property type="entry name" value="mycothiol_MshD"/>
    <property type="match status" value="1"/>
</dbReference>
<dbReference type="Gene3D" id="3.40.630.30">
    <property type="match status" value="1"/>
</dbReference>
<keyword evidence="1" id="KW-0808">Transferase</keyword>
<dbReference type="InterPro" id="IPR050832">
    <property type="entry name" value="Bact_Acetyltransf"/>
</dbReference>
<dbReference type="AlphaFoldDB" id="A0A6J6VYA1"/>